<proteinExistence type="predicted"/>
<keyword evidence="3" id="KW-1185">Reference proteome</keyword>
<organism evidence="2 3">
    <name type="scientific">Dankookia rubra</name>
    <dbReference type="NCBI Taxonomy" id="1442381"/>
    <lineage>
        <taxon>Bacteria</taxon>
        <taxon>Pseudomonadati</taxon>
        <taxon>Pseudomonadota</taxon>
        <taxon>Alphaproteobacteria</taxon>
        <taxon>Acetobacterales</taxon>
        <taxon>Roseomonadaceae</taxon>
        <taxon>Dankookia</taxon>
    </lineage>
</organism>
<feature type="chain" id="PRO_5020686816" evidence="1">
    <location>
        <begin position="23"/>
        <end position="127"/>
    </location>
</feature>
<reference evidence="2 3" key="1">
    <citation type="journal article" date="2016" name="J. Microbiol.">
        <title>Dankookia rubra gen. nov., sp. nov., an alphaproteobacterium isolated from sediment of a shallow stream.</title>
        <authorList>
            <person name="Kim W.H."/>
            <person name="Kim D.H."/>
            <person name="Kang K."/>
            <person name="Ahn T.Y."/>
        </authorList>
    </citation>
    <scope>NUCLEOTIDE SEQUENCE [LARGE SCALE GENOMIC DNA]</scope>
    <source>
        <strain evidence="2 3">JCM30602</strain>
    </source>
</reference>
<evidence type="ECO:0000313" key="3">
    <source>
        <dbReference type="Proteomes" id="UP000295096"/>
    </source>
</evidence>
<comment type="caution">
    <text evidence="2">The sequence shown here is derived from an EMBL/GenBank/DDBJ whole genome shotgun (WGS) entry which is preliminary data.</text>
</comment>
<accession>A0A4V3AC51</accession>
<dbReference type="Proteomes" id="UP000295096">
    <property type="component" value="Unassembled WGS sequence"/>
</dbReference>
<feature type="signal peptide" evidence="1">
    <location>
        <begin position="1"/>
        <end position="22"/>
    </location>
</feature>
<evidence type="ECO:0000313" key="2">
    <source>
        <dbReference type="EMBL" id="TDH64215.1"/>
    </source>
</evidence>
<sequence>MRTRRPVLAFLTMLLGCAGSQAQQITADDVGKAPPGAVPGGGIQLDVYNLTTALRQLRVRAPGENWFLLDIPPNGGRNLRCTVCREYLEAVLPDGEAPPRILRPGTAYEIRQDRRGDLALLPRGRAQ</sequence>
<dbReference type="RefSeq" id="WP_133286980.1">
    <property type="nucleotide sequence ID" value="NZ_SMSJ01000002.1"/>
</dbReference>
<gene>
    <name evidence="2" type="ORF">E2C06_02395</name>
</gene>
<evidence type="ECO:0000256" key="1">
    <source>
        <dbReference type="SAM" id="SignalP"/>
    </source>
</evidence>
<keyword evidence="1" id="KW-0732">Signal</keyword>
<name>A0A4V3AC51_9PROT</name>
<dbReference type="PROSITE" id="PS51257">
    <property type="entry name" value="PROKAR_LIPOPROTEIN"/>
    <property type="match status" value="1"/>
</dbReference>
<dbReference type="AlphaFoldDB" id="A0A4V3AC51"/>
<protein>
    <submittedName>
        <fullName evidence="2">Uncharacterized protein</fullName>
    </submittedName>
</protein>
<dbReference type="EMBL" id="SMSJ01000002">
    <property type="protein sequence ID" value="TDH64215.1"/>
    <property type="molecule type" value="Genomic_DNA"/>
</dbReference>